<evidence type="ECO:0000256" key="7">
    <source>
        <dbReference type="PROSITE-ProRule" id="PRU01360"/>
    </source>
</evidence>
<keyword evidence="4 7" id="KW-0812">Transmembrane</keyword>
<evidence type="ECO:0000256" key="8">
    <source>
        <dbReference type="SAM" id="MobiDB-lite"/>
    </source>
</evidence>
<reference evidence="10 11" key="1">
    <citation type="submission" date="2021-01" db="EMBL/GenBank/DDBJ databases">
        <title>C459-1 draft genome sequence.</title>
        <authorList>
            <person name="Zhang X.-F."/>
        </authorList>
    </citation>
    <scope>NUCLEOTIDE SEQUENCE [LARGE SCALE GENOMIC DNA]</scope>
    <source>
        <strain evidence="11">C459-1</strain>
    </source>
</reference>
<dbReference type="Gene3D" id="2.40.170.20">
    <property type="entry name" value="TonB-dependent receptor, beta-barrel domain"/>
    <property type="match status" value="1"/>
</dbReference>
<evidence type="ECO:0000259" key="9">
    <source>
        <dbReference type="Pfam" id="PF07715"/>
    </source>
</evidence>
<dbReference type="EMBL" id="JAERTY010000011">
    <property type="protein sequence ID" value="MBL1410816.1"/>
    <property type="molecule type" value="Genomic_DNA"/>
</dbReference>
<dbReference type="RefSeq" id="WP_202104515.1">
    <property type="nucleotide sequence ID" value="NZ_JAERTY010000011.1"/>
</dbReference>
<dbReference type="Pfam" id="PF07715">
    <property type="entry name" value="Plug"/>
    <property type="match status" value="1"/>
</dbReference>
<keyword evidence="2 7" id="KW-0813">Transport</keyword>
<keyword evidence="5 7" id="KW-0472">Membrane</keyword>
<name>A0ABS1RAF5_9SPHI</name>
<evidence type="ECO:0000256" key="1">
    <source>
        <dbReference type="ARBA" id="ARBA00004571"/>
    </source>
</evidence>
<organism evidence="10 11">
    <name type="scientific">Sphingobacterium faecale</name>
    <dbReference type="NCBI Taxonomy" id="2803775"/>
    <lineage>
        <taxon>Bacteria</taxon>
        <taxon>Pseudomonadati</taxon>
        <taxon>Bacteroidota</taxon>
        <taxon>Sphingobacteriia</taxon>
        <taxon>Sphingobacteriales</taxon>
        <taxon>Sphingobacteriaceae</taxon>
        <taxon>Sphingobacterium</taxon>
    </lineage>
</organism>
<dbReference type="Proteomes" id="UP000625283">
    <property type="component" value="Unassembled WGS sequence"/>
</dbReference>
<evidence type="ECO:0000256" key="3">
    <source>
        <dbReference type="ARBA" id="ARBA00022452"/>
    </source>
</evidence>
<dbReference type="InterPro" id="IPR037066">
    <property type="entry name" value="Plug_dom_sf"/>
</dbReference>
<accession>A0ABS1RAF5</accession>
<dbReference type="Gene3D" id="2.60.40.1120">
    <property type="entry name" value="Carboxypeptidase-like, regulatory domain"/>
    <property type="match status" value="1"/>
</dbReference>
<keyword evidence="3 7" id="KW-1134">Transmembrane beta strand</keyword>
<keyword evidence="11" id="KW-1185">Reference proteome</keyword>
<evidence type="ECO:0000256" key="2">
    <source>
        <dbReference type="ARBA" id="ARBA00022448"/>
    </source>
</evidence>
<keyword evidence="6 7" id="KW-0998">Cell outer membrane</keyword>
<dbReference type="InterPro" id="IPR023996">
    <property type="entry name" value="TonB-dep_OMP_SusC/RagA"/>
</dbReference>
<dbReference type="InterPro" id="IPR039426">
    <property type="entry name" value="TonB-dep_rcpt-like"/>
</dbReference>
<dbReference type="SUPFAM" id="SSF56935">
    <property type="entry name" value="Porins"/>
    <property type="match status" value="1"/>
</dbReference>
<comment type="caution">
    <text evidence="10">The sequence shown here is derived from an EMBL/GenBank/DDBJ whole genome shotgun (WGS) entry which is preliminary data.</text>
</comment>
<dbReference type="PROSITE" id="PS52016">
    <property type="entry name" value="TONB_DEPENDENT_REC_3"/>
    <property type="match status" value="1"/>
</dbReference>
<dbReference type="SUPFAM" id="SSF49464">
    <property type="entry name" value="Carboxypeptidase regulatory domain-like"/>
    <property type="match status" value="1"/>
</dbReference>
<dbReference type="Pfam" id="PF13715">
    <property type="entry name" value="CarbopepD_reg_2"/>
    <property type="match status" value="1"/>
</dbReference>
<evidence type="ECO:0000256" key="4">
    <source>
        <dbReference type="ARBA" id="ARBA00022692"/>
    </source>
</evidence>
<evidence type="ECO:0000313" key="11">
    <source>
        <dbReference type="Proteomes" id="UP000625283"/>
    </source>
</evidence>
<comment type="subcellular location">
    <subcellularLocation>
        <location evidence="1 7">Cell outer membrane</location>
        <topology evidence="1 7">Multi-pass membrane protein</topology>
    </subcellularLocation>
</comment>
<gene>
    <name evidence="10" type="ORF">JKG61_18810</name>
</gene>
<comment type="similarity">
    <text evidence="7">Belongs to the TonB-dependent receptor family.</text>
</comment>
<evidence type="ECO:0000256" key="5">
    <source>
        <dbReference type="ARBA" id="ARBA00023136"/>
    </source>
</evidence>
<dbReference type="NCBIfam" id="TIGR04056">
    <property type="entry name" value="OMP_RagA_SusC"/>
    <property type="match status" value="1"/>
</dbReference>
<dbReference type="Gene3D" id="2.170.130.10">
    <property type="entry name" value="TonB-dependent receptor, plug domain"/>
    <property type="match status" value="1"/>
</dbReference>
<dbReference type="InterPro" id="IPR012910">
    <property type="entry name" value="Plug_dom"/>
</dbReference>
<feature type="domain" description="TonB-dependent receptor plug" evidence="9">
    <location>
        <begin position="230"/>
        <end position="335"/>
    </location>
</feature>
<evidence type="ECO:0000256" key="6">
    <source>
        <dbReference type="ARBA" id="ARBA00023237"/>
    </source>
</evidence>
<dbReference type="InterPro" id="IPR036942">
    <property type="entry name" value="Beta-barrel_TonB_sf"/>
</dbReference>
<feature type="region of interest" description="Disordered" evidence="8">
    <location>
        <begin position="117"/>
        <end position="151"/>
    </location>
</feature>
<proteinExistence type="inferred from homology"/>
<dbReference type="InterPro" id="IPR008969">
    <property type="entry name" value="CarboxyPept-like_regulatory"/>
</dbReference>
<protein>
    <submittedName>
        <fullName evidence="10">SusC/RagA family TonB-linked outer membrane protein</fullName>
    </submittedName>
</protein>
<sequence>MGNTYGISIHYAQIMRISSLYICLQLFALYLFGAHNSHAQTISIDADKTTVQQVFKDIEKQAKITFSYERETLADTKPLTLHLRNKPLKDVLSEIAKRTALDFQQVGNVIVVNKKKVQPAPKRPVPENKKTEVQPQQPIRGKVTDQSGNPIAGATISVKGTNIRTVTDTQGDFILHGVQLNADIEISYIGFETIHTVAKENLKIAMQRNELAIQEVGIAVSTGYQSLSPERTTGSFAKVDNKLFNRQVSTDVISRLKGIAPSILFDERSALSSTPKLTIRGMSTIFGNAEPLVVVDGFVYDGDIQNINPNDVEDIDILRDAGAASIWGVRAGNGVIVITTKRGKANEPMQVEVGSNVTFLSKPNRYYQTRMNPSDMVDVEIMLFNNDHFKDDLANTTTFPFLTPVVEILAAQKAGSITEAEATRQIDLYRKQNIWDEIDRYLYRTGVNQQHNLNMKGGTDKYRYYFSAGYDNNKSNQAPVSFDRLTLNAQQIFNPIKNLEITTGINYTQSQNSGNNISINTGKNYNARLKDDDGNHLPLGTNYRTSFVNEAEDKGLLNWQFIPLDEVNLQNNRKKQMENRLKGGIKYAFIPSLSAEASYQYQRQNNNDRNLLNINTYSVRDLINRYSSVTPTEVKRNIPLGSTVSFTNRVQQSHTGRFQLNYNQTFDKHNITAIGGFEVRQMTIDGDYHKIYGYVESTGVSSAVNYVSGYLQYPSGYGTIDRGQGVVGIIDRFRSWYSNLSYTYNDRYTISGSTRIDQSNLFGVDANQRSVPLWSIGGKYLISKEDFYQWDAVPSLSVRATYGYNGNLDNSITAYTTARVESLAFFTTGKRARIVTPPNANLQWERTGIFNLGVDFGTKNSRITGSIDYFSKKNNDLIGQITVDPTVGMQSYRGNYASTKGQGLDLLINTVNITNTRFNWTTQFLYSYATDEVTKYDIEPTTYTLYVDQSVDGHPLNYTPVIGRPLFGIYSHDWAGLDPATGSPRGYLEGEPSTDYITINRSIADDPIGMLNYHGRALPPHFGAIRNTFSYHDVSLSFNITYRFGHFFRRSSLSYSSLYGYNGHPDYTLRWKKPGDELMTDVPAMAYPADANADSFYAQSEIMIERGDHIRLQDINLSYYLQTLPFLNKLVNSASLFIYGNNLALLWTANDKGIDPDFPTHRPIRTFAVGFRANF</sequence>
<evidence type="ECO:0000313" key="10">
    <source>
        <dbReference type="EMBL" id="MBL1410816.1"/>
    </source>
</evidence>
<dbReference type="Gene3D" id="3.55.50.30">
    <property type="match status" value="1"/>
</dbReference>